<dbReference type="Proteomes" id="UP001300096">
    <property type="component" value="Unassembled WGS sequence"/>
</dbReference>
<dbReference type="PANTHER" id="PTHR30341">
    <property type="entry name" value="SODIUM ION/PROTON ANTIPORTER NHAA-RELATED"/>
    <property type="match status" value="1"/>
</dbReference>
<feature type="transmembrane region" description="Helical" evidence="11">
    <location>
        <begin position="119"/>
        <end position="138"/>
    </location>
</feature>
<comment type="catalytic activity">
    <reaction evidence="11">
        <text>Na(+)(in) + 2 H(+)(out) = Na(+)(out) + 2 H(+)(in)</text>
        <dbReference type="Rhea" id="RHEA:29251"/>
        <dbReference type="ChEBI" id="CHEBI:15378"/>
        <dbReference type="ChEBI" id="CHEBI:29101"/>
    </reaction>
</comment>
<keyword evidence="4 11" id="KW-1003">Cell membrane</keyword>
<comment type="subcellular location">
    <subcellularLocation>
        <location evidence="1">Cell inner membrane</location>
        <topology evidence="1">Multi-pass membrane protein</topology>
    </subcellularLocation>
    <subcellularLocation>
        <location evidence="11">Cell membrane</location>
        <topology evidence="11">Multi-pass membrane protein</topology>
    </subcellularLocation>
</comment>
<keyword evidence="6 11" id="KW-1133">Transmembrane helix</keyword>
<protein>
    <recommendedName>
        <fullName evidence="11">Na(+)/H(+) antiporter NhaA</fullName>
    </recommendedName>
    <alternativeName>
        <fullName evidence="11">Sodium/proton antiporter NhaA</fullName>
    </alternativeName>
</protein>
<evidence type="ECO:0000256" key="8">
    <source>
        <dbReference type="ARBA" id="ARBA00023065"/>
    </source>
</evidence>
<evidence type="ECO:0000256" key="9">
    <source>
        <dbReference type="ARBA" id="ARBA00023136"/>
    </source>
</evidence>
<evidence type="ECO:0000256" key="5">
    <source>
        <dbReference type="ARBA" id="ARBA00022692"/>
    </source>
</evidence>
<feature type="transmembrane region" description="Helical" evidence="11">
    <location>
        <begin position="282"/>
        <end position="303"/>
    </location>
</feature>
<feature type="transmembrane region" description="Helical" evidence="11">
    <location>
        <begin position="54"/>
        <end position="74"/>
    </location>
</feature>
<evidence type="ECO:0000256" key="2">
    <source>
        <dbReference type="ARBA" id="ARBA00022448"/>
    </source>
</evidence>
<reference evidence="12 13" key="1">
    <citation type="submission" date="2021-06" db="EMBL/GenBank/DDBJ databases">
        <title>Genome-based taxonomic framework of Microbacterium strains isolated from marine environment, the description of four new species and reclassification of four preexisting species.</title>
        <authorList>
            <person name="Lee S.D."/>
            <person name="Kim S.-M."/>
            <person name="Byeon Y.-S."/>
            <person name="Yang H.L."/>
            <person name="Kim I.S."/>
        </authorList>
    </citation>
    <scope>NUCLEOTIDE SEQUENCE [LARGE SCALE GENOMIC DNA]</scope>
    <source>
        <strain evidence="12 13">SSW1-49</strain>
    </source>
</reference>
<evidence type="ECO:0000256" key="1">
    <source>
        <dbReference type="ARBA" id="ARBA00004429"/>
    </source>
</evidence>
<feature type="transmembrane region" description="Helical" evidence="11">
    <location>
        <begin position="323"/>
        <end position="344"/>
    </location>
</feature>
<keyword evidence="5 11" id="KW-0812">Transmembrane</keyword>
<sequence length="388" mass="39870">MRISANPLRGQQFPAVLLLLAAGVGLVLANLPTHDAVAAVLDFHIAVPGTGLDLSIAHWVSDGLLAVFFFVVAIELRHELTHGELDSPRKALQPAIAATGGVLVPIAVYLLIAGGDATVLGWPIPTATDIAFALGVLAMFGRGLPSSVRVFLLALAILDDIIGIIFIAVLFAHDVQWLLLAIAVVAVAAFAVLSRIIAARGRPVLVVAMIIIGIVAWGLVAASGIHATIAGVLLGLVMTPAPAERTRHVLEPLVNGAILPVFALVAAFVVIPALSPAELSPAFWAIVVALPVGKIIGITIFGWVGMRLRPKGSAPALPFGDLLAAGALGGIGFTVSLLLANLAFASDASIRDQAILGVLVGSLVALVISAVLVSLRARSYRRLAGAVS</sequence>
<keyword evidence="8 11" id="KW-0406">Ion transport</keyword>
<organism evidence="12 13">
    <name type="scientific">Microbacterium croceum</name>
    <dbReference type="NCBI Taxonomy" id="2851645"/>
    <lineage>
        <taxon>Bacteria</taxon>
        <taxon>Bacillati</taxon>
        <taxon>Actinomycetota</taxon>
        <taxon>Actinomycetes</taxon>
        <taxon>Micrococcales</taxon>
        <taxon>Microbacteriaceae</taxon>
        <taxon>Microbacterium</taxon>
    </lineage>
</organism>
<dbReference type="EMBL" id="JAHWXN010000001">
    <property type="protein sequence ID" value="MCK2036160.1"/>
    <property type="molecule type" value="Genomic_DNA"/>
</dbReference>
<dbReference type="HAMAP" id="MF_01844">
    <property type="entry name" value="NhaA"/>
    <property type="match status" value="1"/>
</dbReference>
<gene>
    <name evidence="11" type="primary">nhaA</name>
    <name evidence="12" type="ORF">KZC51_08420</name>
</gene>
<feature type="transmembrane region" description="Helical" evidence="11">
    <location>
        <begin position="177"/>
        <end position="197"/>
    </location>
</feature>
<keyword evidence="3 11" id="KW-0050">Antiport</keyword>
<evidence type="ECO:0000256" key="11">
    <source>
        <dbReference type="HAMAP-Rule" id="MF_01844"/>
    </source>
</evidence>
<evidence type="ECO:0000256" key="6">
    <source>
        <dbReference type="ARBA" id="ARBA00022989"/>
    </source>
</evidence>
<dbReference type="RefSeq" id="WP_247629542.1">
    <property type="nucleotide sequence ID" value="NZ_JAHWXN010000001.1"/>
</dbReference>
<dbReference type="Pfam" id="PF06965">
    <property type="entry name" value="Na_H_antiport_1"/>
    <property type="match status" value="1"/>
</dbReference>
<evidence type="ECO:0000256" key="3">
    <source>
        <dbReference type="ARBA" id="ARBA00022449"/>
    </source>
</evidence>
<evidence type="ECO:0000256" key="4">
    <source>
        <dbReference type="ARBA" id="ARBA00022475"/>
    </source>
</evidence>
<feature type="transmembrane region" description="Helical" evidence="11">
    <location>
        <begin position="257"/>
        <end position="275"/>
    </location>
</feature>
<proteinExistence type="inferred from homology"/>
<dbReference type="InterPro" id="IPR023171">
    <property type="entry name" value="Na/H_antiporter_dom_sf"/>
</dbReference>
<name>A0ABT0FDM3_9MICO</name>
<evidence type="ECO:0000256" key="7">
    <source>
        <dbReference type="ARBA" id="ARBA00023053"/>
    </source>
</evidence>
<evidence type="ECO:0000313" key="13">
    <source>
        <dbReference type="Proteomes" id="UP001300096"/>
    </source>
</evidence>
<feature type="transmembrane region" description="Helical" evidence="11">
    <location>
        <begin position="150"/>
        <end position="171"/>
    </location>
</feature>
<dbReference type="InterPro" id="IPR004670">
    <property type="entry name" value="NhaA"/>
</dbReference>
<keyword evidence="13" id="KW-1185">Reference proteome</keyword>
<keyword evidence="9 11" id="KW-0472">Membrane</keyword>
<comment type="similarity">
    <text evidence="11">Belongs to the NhaA Na(+)/H(+) (TC 2.A.33) antiporter family.</text>
</comment>
<keyword evidence="10 11" id="KW-0739">Sodium transport</keyword>
<feature type="transmembrane region" description="Helical" evidence="11">
    <location>
        <begin position="95"/>
        <end position="113"/>
    </location>
</feature>
<comment type="caution">
    <text evidence="12">The sequence shown here is derived from an EMBL/GenBank/DDBJ whole genome shotgun (WGS) entry which is preliminary data.</text>
</comment>
<dbReference type="Gene3D" id="1.20.1530.10">
    <property type="entry name" value="Na+/H+ antiporter like domain"/>
    <property type="match status" value="1"/>
</dbReference>
<feature type="transmembrane region" description="Helical" evidence="11">
    <location>
        <begin position="204"/>
        <end position="237"/>
    </location>
</feature>
<evidence type="ECO:0000256" key="10">
    <source>
        <dbReference type="ARBA" id="ARBA00023201"/>
    </source>
</evidence>
<feature type="transmembrane region" description="Helical" evidence="11">
    <location>
        <begin position="356"/>
        <end position="375"/>
    </location>
</feature>
<accession>A0ABT0FDM3</accession>
<keyword evidence="2 11" id="KW-0813">Transport</keyword>
<dbReference type="PANTHER" id="PTHR30341:SF0">
    <property type="entry name" value="NA(+)_H(+) ANTIPORTER NHAA"/>
    <property type="match status" value="1"/>
</dbReference>
<evidence type="ECO:0000313" key="12">
    <source>
        <dbReference type="EMBL" id="MCK2036160.1"/>
    </source>
</evidence>
<comment type="function">
    <text evidence="11">Na(+)/H(+) antiporter that extrudes sodium in exchange for external protons.</text>
</comment>
<keyword evidence="7 11" id="KW-0915">Sodium</keyword>